<dbReference type="AlphaFoldDB" id="I7K702"/>
<dbReference type="GO" id="GO:0005737">
    <property type="term" value="C:cytoplasm"/>
    <property type="evidence" value="ECO:0007669"/>
    <property type="project" value="TreeGrafter"/>
</dbReference>
<dbReference type="GO" id="GO:0003723">
    <property type="term" value="F:RNA binding"/>
    <property type="evidence" value="ECO:0007669"/>
    <property type="project" value="UniProtKB-KW"/>
</dbReference>
<dbReference type="InterPro" id="IPR036069">
    <property type="entry name" value="DUF34/NIF3_sf"/>
</dbReference>
<dbReference type="PANTHER" id="PTHR13799:SF14">
    <property type="entry name" value="GTP CYCLOHYDROLASE 1 TYPE 2 HOMOLOG"/>
    <property type="match status" value="1"/>
</dbReference>
<evidence type="ECO:0000256" key="4">
    <source>
        <dbReference type="PIRSR" id="PIRSR602678-1"/>
    </source>
</evidence>
<dbReference type="Pfam" id="PF01784">
    <property type="entry name" value="DUF34_NIF3"/>
    <property type="match status" value="1"/>
</dbReference>
<evidence type="ECO:0000313" key="7">
    <source>
        <dbReference type="Proteomes" id="UP000007652"/>
    </source>
</evidence>
<dbReference type="PANTHER" id="PTHR13799">
    <property type="entry name" value="NGG1 INTERACTING FACTOR 3"/>
    <property type="match status" value="1"/>
</dbReference>
<dbReference type="EMBL" id="CAKP01000067">
    <property type="protein sequence ID" value="CCJ33314.1"/>
    <property type="molecule type" value="Genomic_DNA"/>
</dbReference>
<dbReference type="Proteomes" id="UP000007652">
    <property type="component" value="Unassembled WGS sequence"/>
</dbReference>
<dbReference type="GO" id="GO:0046872">
    <property type="term" value="F:metal ion binding"/>
    <property type="evidence" value="ECO:0007669"/>
    <property type="project" value="UniProtKB-KW"/>
</dbReference>
<organism evidence="6 7">
    <name type="scientific">Caloramator australicus RC3</name>
    <dbReference type="NCBI Taxonomy" id="857293"/>
    <lineage>
        <taxon>Bacteria</taxon>
        <taxon>Bacillati</taxon>
        <taxon>Bacillota</taxon>
        <taxon>Clostridia</taxon>
        <taxon>Eubacteriales</taxon>
        <taxon>Clostridiaceae</taxon>
        <taxon>Caloramator</taxon>
    </lineage>
</organism>
<evidence type="ECO:0000256" key="1">
    <source>
        <dbReference type="ARBA" id="ARBA00006964"/>
    </source>
</evidence>
<accession>I7K702</accession>
<evidence type="ECO:0000313" key="6">
    <source>
        <dbReference type="EMBL" id="CCJ33314.1"/>
    </source>
</evidence>
<dbReference type="OrthoDB" id="9792792at2"/>
<dbReference type="SUPFAM" id="SSF102705">
    <property type="entry name" value="NIF3 (NGG1p interacting factor 3)-like"/>
    <property type="match status" value="1"/>
</dbReference>
<dbReference type="STRING" id="857293.CAAU_1230"/>
<keyword evidence="7" id="KW-1185">Reference proteome</keyword>
<dbReference type="RefSeq" id="WP_008908584.1">
    <property type="nucleotide sequence ID" value="NZ_CAKP01000067.1"/>
</dbReference>
<sequence>MERIQKYIARCGVTSRRGAEELIKQGRVGNLKGEIRLKEFINLIKQKFNVDNVRIVGNLDKKIKRIGIVGGSGSSFIRDALNKGCDVLITGDIKHHDAIIASVLGLNIIDVGHFASEYLAVTYLLDIIKKSFDVECILTETNKNPFAVL</sequence>
<dbReference type="Gene3D" id="3.40.1390.30">
    <property type="entry name" value="NIF3 (NGG1p interacting factor 3)-like"/>
    <property type="match status" value="1"/>
</dbReference>
<feature type="binding site" evidence="4">
    <location>
        <position position="113"/>
    </location>
    <ligand>
        <name>a divalent metal cation</name>
        <dbReference type="ChEBI" id="CHEBI:60240"/>
        <label>1</label>
    </ligand>
</feature>
<evidence type="ECO:0000256" key="2">
    <source>
        <dbReference type="ARBA" id="ARBA00022112"/>
    </source>
</evidence>
<protein>
    <recommendedName>
        <fullName evidence="2">GTP cyclohydrolase 1 type 2 homolog</fullName>
    </recommendedName>
</protein>
<dbReference type="InterPro" id="IPR002678">
    <property type="entry name" value="DUF34/NIF3"/>
</dbReference>
<gene>
    <name evidence="6" type="ORF">CAAU_1230</name>
</gene>
<reference evidence="6 7" key="1">
    <citation type="journal article" date="2011" name="J. Bacteriol.">
        <title>Draft genome sequence of Caloramator australicus strain RC3T, a thermoanaerobe from the Great Artesian Basin of Australia.</title>
        <authorList>
            <person name="Ogg C.D."/>
            <person name="Patel B.K.C."/>
        </authorList>
    </citation>
    <scope>NUCLEOTIDE SEQUENCE [LARGE SCALE GENOMIC DNA]</scope>
    <source>
        <strain evidence="6 7">RC3</strain>
    </source>
</reference>
<keyword evidence="5" id="KW-0694">RNA-binding</keyword>
<dbReference type="eggNOG" id="COG0327">
    <property type="taxonomic scope" value="Bacteria"/>
</dbReference>
<evidence type="ECO:0000256" key="5">
    <source>
        <dbReference type="PROSITE-ProRule" id="PRU00182"/>
    </source>
</evidence>
<name>I7K702_9CLOT</name>
<comment type="similarity">
    <text evidence="1">Belongs to the GTP cyclohydrolase I type 2/NIF3 family.</text>
</comment>
<proteinExistence type="inferred from homology"/>
<dbReference type="PROSITE" id="PS50889">
    <property type="entry name" value="S4"/>
    <property type="match status" value="1"/>
</dbReference>
<dbReference type="SUPFAM" id="SSF55174">
    <property type="entry name" value="Alpha-L RNA-binding motif"/>
    <property type="match status" value="1"/>
</dbReference>
<evidence type="ECO:0000256" key="3">
    <source>
        <dbReference type="ARBA" id="ARBA00022723"/>
    </source>
</evidence>
<feature type="binding site" evidence="4">
    <location>
        <position position="117"/>
    </location>
    <ligand>
        <name>a divalent metal cation</name>
        <dbReference type="ChEBI" id="CHEBI:60240"/>
        <label>1</label>
    </ligand>
</feature>
<comment type="caution">
    <text evidence="6">The sequence shown here is derived from an EMBL/GenBank/DDBJ whole genome shotgun (WGS) entry which is preliminary data.</text>
</comment>
<keyword evidence="3 4" id="KW-0479">Metal-binding</keyword>